<accession>A0ABM0GKF6</accession>
<evidence type="ECO:0000256" key="1">
    <source>
        <dbReference type="SAM" id="SignalP"/>
    </source>
</evidence>
<feature type="domain" description="Carboxylesterase type B" evidence="2">
    <location>
        <begin position="21"/>
        <end position="196"/>
    </location>
</feature>
<evidence type="ECO:0000313" key="3">
    <source>
        <dbReference type="Proteomes" id="UP000694865"/>
    </source>
</evidence>
<proteinExistence type="predicted"/>
<dbReference type="Pfam" id="PF00135">
    <property type="entry name" value="COesterase"/>
    <property type="match status" value="1"/>
</dbReference>
<dbReference type="SUPFAM" id="SSF53474">
    <property type="entry name" value="alpha/beta-Hydrolases"/>
    <property type="match status" value="1"/>
</dbReference>
<feature type="non-terminal residue" evidence="4">
    <location>
        <position position="196"/>
    </location>
</feature>
<name>A0ABM0GKF6_SACKO</name>
<keyword evidence="1" id="KW-0732">Signal</keyword>
<reference evidence="4" key="1">
    <citation type="submission" date="2025-08" db="UniProtKB">
        <authorList>
            <consortium name="RefSeq"/>
        </authorList>
    </citation>
    <scope>IDENTIFICATION</scope>
    <source>
        <tissue evidence="4">Testes</tissue>
    </source>
</reference>
<feature type="chain" id="PRO_5046765004" evidence="1">
    <location>
        <begin position="17"/>
        <end position="196"/>
    </location>
</feature>
<sequence length="196" mass="21598">MESTSFLLFASLFVLAATIDRPRVDVSTGTLIGTVTEFSNEYVDGTHTVHVYRGVPYAEPPVGELRFAPPKPKTPWEGEYDAKDFIAACIQPWNPLIPIDKIQDEDCLHLNVFVPKTQSGIKSVMMWIHGGGFVMGSGTEMYDATILSALNDVIVVTINYRLGVFGLFSTGDDEVPGNVGFLDQVEALRWIQQNIA</sequence>
<organism evidence="3 4">
    <name type="scientific">Saccoglossus kowalevskii</name>
    <name type="common">Acorn worm</name>
    <dbReference type="NCBI Taxonomy" id="10224"/>
    <lineage>
        <taxon>Eukaryota</taxon>
        <taxon>Metazoa</taxon>
        <taxon>Hemichordata</taxon>
        <taxon>Enteropneusta</taxon>
        <taxon>Harrimaniidae</taxon>
        <taxon>Saccoglossus</taxon>
    </lineage>
</organism>
<evidence type="ECO:0000313" key="4">
    <source>
        <dbReference type="RefSeq" id="XP_002731841.1"/>
    </source>
</evidence>
<dbReference type="InterPro" id="IPR029058">
    <property type="entry name" value="AB_hydrolase_fold"/>
</dbReference>
<dbReference type="Proteomes" id="UP000694865">
    <property type="component" value="Unplaced"/>
</dbReference>
<keyword evidence="3" id="KW-1185">Reference proteome</keyword>
<dbReference type="InterPro" id="IPR050309">
    <property type="entry name" value="Type-B_Carboxylest/Lipase"/>
</dbReference>
<dbReference type="Gene3D" id="3.40.50.1820">
    <property type="entry name" value="alpha/beta hydrolase"/>
    <property type="match status" value="1"/>
</dbReference>
<dbReference type="PANTHER" id="PTHR11559">
    <property type="entry name" value="CARBOXYLESTERASE"/>
    <property type="match status" value="1"/>
</dbReference>
<feature type="signal peptide" evidence="1">
    <location>
        <begin position="1"/>
        <end position="16"/>
    </location>
</feature>
<gene>
    <name evidence="4" type="primary">LOC100369708</name>
</gene>
<protein>
    <submittedName>
        <fullName evidence="4">Liver carboxylesterase 2-like</fullName>
    </submittedName>
</protein>
<dbReference type="GeneID" id="100369708"/>
<dbReference type="RefSeq" id="XP_002731841.1">
    <property type="nucleotide sequence ID" value="XM_002731795.1"/>
</dbReference>
<dbReference type="InterPro" id="IPR002018">
    <property type="entry name" value="CarbesteraseB"/>
</dbReference>
<evidence type="ECO:0000259" key="2">
    <source>
        <dbReference type="Pfam" id="PF00135"/>
    </source>
</evidence>